<dbReference type="GO" id="GO:0017168">
    <property type="term" value="F:5-oxoprolinase (ATP-hydrolyzing) activity"/>
    <property type="evidence" value="ECO:0007669"/>
    <property type="project" value="TreeGrafter"/>
</dbReference>
<sequence length="587" mass="63098">MTTPTGRPHTDAVLTEIVRNGVLAVTEEMKTNLMRTAYNMIIYEALDFTVGLFTAEGETISIGIGLPSFIRGMSNTIKAKLAHYVDPENGSIGPDDILVTNDAYTTGSHLNHFTFSQPIFCDGRLTAWSCCMAHWPDVGGSLGGVTSDIYSEGLQIPVMKYQDAGRVNQDLVRIIKTNVRLAERAMGDLRAQIVAVNTGHRRFSELLARYGREPVLASIANIMDLSEAAARARTRSIPDGIYEAESFMDDDGLDLGTRVPIKVRVIKKDDQITVDLSEVAPQVRGFFNSGPSTGYSCAQVAYKCLTSPTDYPINEGSFRPLKVIVPEGTVVSASKPAAMRKWMTFPMTVVDTIFKAMAQAIPDRTIAAHHADLVIALFHGISPKDGQFFIGFIGPTGGGWGAKQSEDGMSGVVCSNDGDTHNSPCEQLEAKYPILIERQALRPDSGGAGLHRGGLGTETVVRARATLAVDIQSDRMHCPPWGLEGGHAGLANEVFVAAKGEDPAQQQTGKVRNQRLRSGDRLFLRAGGGGGFGPPEQRDPELVAHDVRQGYVGADGAREKYKVVLRGDGSVDGAATQALRSARAVPG</sequence>
<dbReference type="GO" id="GO:0006749">
    <property type="term" value="P:glutathione metabolic process"/>
    <property type="evidence" value="ECO:0007669"/>
    <property type="project" value="TreeGrafter"/>
</dbReference>
<accession>A0A6N8IYL7</accession>
<gene>
    <name evidence="2" type="ORF">GON04_21850</name>
</gene>
<evidence type="ECO:0000313" key="3">
    <source>
        <dbReference type="Proteomes" id="UP000469385"/>
    </source>
</evidence>
<evidence type="ECO:0000313" key="2">
    <source>
        <dbReference type="EMBL" id="MVQ32119.1"/>
    </source>
</evidence>
<dbReference type="Proteomes" id="UP000469385">
    <property type="component" value="Unassembled WGS sequence"/>
</dbReference>
<dbReference type="GO" id="GO:0005829">
    <property type="term" value="C:cytosol"/>
    <property type="evidence" value="ECO:0007669"/>
    <property type="project" value="TreeGrafter"/>
</dbReference>
<reference evidence="2 3" key="1">
    <citation type="submission" date="2019-12" db="EMBL/GenBank/DDBJ databases">
        <authorList>
            <person name="Huq M.A."/>
        </authorList>
    </citation>
    <scope>NUCLEOTIDE SEQUENCE [LARGE SCALE GENOMIC DNA]</scope>
    <source>
        <strain evidence="2 3">MAH-25</strain>
    </source>
</reference>
<name>A0A6N8IYL7_9BURK</name>
<dbReference type="Pfam" id="PF02538">
    <property type="entry name" value="Hydantoinase_B"/>
    <property type="match status" value="1"/>
</dbReference>
<dbReference type="AlphaFoldDB" id="A0A6N8IYL7"/>
<dbReference type="RefSeq" id="WP_157400108.1">
    <property type="nucleotide sequence ID" value="NZ_WSEL01000009.1"/>
</dbReference>
<evidence type="ECO:0000259" key="1">
    <source>
        <dbReference type="Pfam" id="PF02538"/>
    </source>
</evidence>
<dbReference type="InterPro" id="IPR003692">
    <property type="entry name" value="Hydantoinase_B"/>
</dbReference>
<comment type="caution">
    <text evidence="2">The sequence shown here is derived from an EMBL/GenBank/DDBJ whole genome shotgun (WGS) entry which is preliminary data.</text>
</comment>
<feature type="domain" description="Hydantoinase B/oxoprolinase" evidence="1">
    <location>
        <begin position="11"/>
        <end position="535"/>
    </location>
</feature>
<dbReference type="PANTHER" id="PTHR11365:SF23">
    <property type="entry name" value="HYPOTHETICAL 5-OXOPROLINASE (EUROFUNG)-RELATED"/>
    <property type="match status" value="1"/>
</dbReference>
<dbReference type="PANTHER" id="PTHR11365">
    <property type="entry name" value="5-OXOPROLINASE RELATED"/>
    <property type="match status" value="1"/>
</dbReference>
<protein>
    <submittedName>
        <fullName evidence="2">Hydantoinase B/oxoprolinase family protein</fullName>
    </submittedName>
</protein>
<proteinExistence type="predicted"/>
<dbReference type="EMBL" id="WSEL01000009">
    <property type="protein sequence ID" value="MVQ32119.1"/>
    <property type="molecule type" value="Genomic_DNA"/>
</dbReference>
<organism evidence="2 3">
    <name type="scientific">Ramlibacter pinisoli</name>
    <dbReference type="NCBI Taxonomy" id="2682844"/>
    <lineage>
        <taxon>Bacteria</taxon>
        <taxon>Pseudomonadati</taxon>
        <taxon>Pseudomonadota</taxon>
        <taxon>Betaproteobacteria</taxon>
        <taxon>Burkholderiales</taxon>
        <taxon>Comamonadaceae</taxon>
        <taxon>Ramlibacter</taxon>
    </lineage>
</organism>
<dbReference type="InterPro" id="IPR045079">
    <property type="entry name" value="Oxoprolinase-like"/>
</dbReference>
<keyword evidence="3" id="KW-1185">Reference proteome</keyword>